<keyword evidence="3" id="KW-0862">Zinc</keyword>
<proteinExistence type="predicted"/>
<dbReference type="PANTHER" id="PTHR46600">
    <property type="entry name" value="THAP DOMAIN-CONTAINING"/>
    <property type="match status" value="1"/>
</dbReference>
<organism evidence="7">
    <name type="scientific">Schizaphis graminum</name>
    <name type="common">Green bug aphid</name>
    <dbReference type="NCBI Taxonomy" id="13262"/>
    <lineage>
        <taxon>Eukaryota</taxon>
        <taxon>Metazoa</taxon>
        <taxon>Ecdysozoa</taxon>
        <taxon>Arthropoda</taxon>
        <taxon>Hexapoda</taxon>
        <taxon>Insecta</taxon>
        <taxon>Pterygota</taxon>
        <taxon>Neoptera</taxon>
        <taxon>Paraneoptera</taxon>
        <taxon>Hemiptera</taxon>
        <taxon>Sternorrhyncha</taxon>
        <taxon>Aphidomorpha</taxon>
        <taxon>Aphidoidea</taxon>
        <taxon>Aphididae</taxon>
        <taxon>Aphidini</taxon>
        <taxon>Schizaphis</taxon>
    </lineage>
</organism>
<dbReference type="PANTHER" id="PTHR46600:SF11">
    <property type="entry name" value="THAP DOMAIN-CONTAINING PROTEIN 10"/>
    <property type="match status" value="1"/>
</dbReference>
<evidence type="ECO:0000256" key="3">
    <source>
        <dbReference type="ARBA" id="ARBA00022833"/>
    </source>
</evidence>
<evidence type="ECO:0000259" key="6">
    <source>
        <dbReference type="PROSITE" id="PS50950"/>
    </source>
</evidence>
<evidence type="ECO:0000313" key="7">
    <source>
        <dbReference type="EMBL" id="MBY25921.1"/>
    </source>
</evidence>
<dbReference type="SMART" id="SM00980">
    <property type="entry name" value="THAP"/>
    <property type="match status" value="1"/>
</dbReference>
<dbReference type="Gene3D" id="6.20.210.20">
    <property type="entry name" value="THAP domain"/>
    <property type="match status" value="1"/>
</dbReference>
<keyword evidence="1" id="KW-0479">Metal-binding</keyword>
<reference evidence="7" key="1">
    <citation type="submission" date="2018-04" db="EMBL/GenBank/DDBJ databases">
        <title>Transcriptome of Schizaphis graminum biotype I.</title>
        <authorList>
            <person name="Scully E.D."/>
            <person name="Geib S.M."/>
            <person name="Palmer N.A."/>
            <person name="Koch K."/>
            <person name="Bradshaw J."/>
            <person name="Heng-Moss T."/>
            <person name="Sarath G."/>
        </authorList>
    </citation>
    <scope>NUCLEOTIDE SEQUENCE</scope>
</reference>
<accession>A0A2S2P8Z7</accession>
<sequence>MAAICSIPNCEKKSPEVKLFKIPTSISLRRAWLLSIKQYHPNYCMPENKSEQYVCSEHFKDQHFILPEKEILKNFAIPTVFMGGSYIYVDIYGLLCPSTNTSEVDMTVIDYDNNNIKNISSQQTRKRKRHDD</sequence>
<evidence type="ECO:0000256" key="2">
    <source>
        <dbReference type="ARBA" id="ARBA00022771"/>
    </source>
</evidence>
<dbReference type="GO" id="GO:0043565">
    <property type="term" value="F:sequence-specific DNA binding"/>
    <property type="evidence" value="ECO:0007669"/>
    <property type="project" value="InterPro"/>
</dbReference>
<dbReference type="AlphaFoldDB" id="A0A2S2P8Z7"/>
<evidence type="ECO:0000256" key="1">
    <source>
        <dbReference type="ARBA" id="ARBA00022723"/>
    </source>
</evidence>
<keyword evidence="4 5" id="KW-0238">DNA-binding</keyword>
<dbReference type="EMBL" id="GGMR01013302">
    <property type="protein sequence ID" value="MBY25921.1"/>
    <property type="molecule type" value="Transcribed_RNA"/>
</dbReference>
<dbReference type="InterPro" id="IPR006612">
    <property type="entry name" value="THAP_Znf"/>
</dbReference>
<protein>
    <recommendedName>
        <fullName evidence="6">THAP-type domain-containing protein</fullName>
    </recommendedName>
</protein>
<dbReference type="GO" id="GO:0008270">
    <property type="term" value="F:zinc ion binding"/>
    <property type="evidence" value="ECO:0007669"/>
    <property type="project" value="UniProtKB-KW"/>
</dbReference>
<dbReference type="Pfam" id="PF05485">
    <property type="entry name" value="THAP"/>
    <property type="match status" value="1"/>
</dbReference>
<keyword evidence="2 5" id="KW-0863">Zinc-finger</keyword>
<evidence type="ECO:0000256" key="5">
    <source>
        <dbReference type="PROSITE-ProRule" id="PRU00309"/>
    </source>
</evidence>
<dbReference type="SUPFAM" id="SSF57716">
    <property type="entry name" value="Glucocorticoid receptor-like (DNA-binding domain)"/>
    <property type="match status" value="1"/>
</dbReference>
<gene>
    <name evidence="7" type="ORF">g.40042</name>
</gene>
<evidence type="ECO:0000256" key="4">
    <source>
        <dbReference type="ARBA" id="ARBA00023125"/>
    </source>
</evidence>
<dbReference type="InterPro" id="IPR038441">
    <property type="entry name" value="THAP_Znf_sf"/>
</dbReference>
<dbReference type="InterPro" id="IPR026516">
    <property type="entry name" value="THAP1/10"/>
</dbReference>
<dbReference type="PROSITE" id="PS50950">
    <property type="entry name" value="ZF_THAP"/>
    <property type="match status" value="1"/>
</dbReference>
<dbReference type="SMART" id="SM00692">
    <property type="entry name" value="DM3"/>
    <property type="match status" value="1"/>
</dbReference>
<feature type="domain" description="THAP-type" evidence="6">
    <location>
        <begin position="1"/>
        <end position="81"/>
    </location>
</feature>
<name>A0A2S2P8Z7_SCHGA</name>